<evidence type="ECO:0000313" key="2">
    <source>
        <dbReference type="EMBL" id="MFD2694709.1"/>
    </source>
</evidence>
<dbReference type="Pfam" id="PF04545">
    <property type="entry name" value="Sigma70_r4"/>
    <property type="match status" value="1"/>
</dbReference>
<dbReference type="Gene3D" id="1.20.140.160">
    <property type="match status" value="1"/>
</dbReference>
<dbReference type="NCBIfam" id="TIGR02937">
    <property type="entry name" value="sigma70-ECF"/>
    <property type="match status" value="1"/>
</dbReference>
<protein>
    <submittedName>
        <fullName evidence="2">Sigma-70 family RNA polymerase sigma factor</fullName>
    </submittedName>
</protein>
<dbReference type="Proteomes" id="UP001597399">
    <property type="component" value="Unassembled WGS sequence"/>
</dbReference>
<dbReference type="RefSeq" id="WP_253063823.1">
    <property type="nucleotide sequence ID" value="NZ_JAMXWM010000024.1"/>
</dbReference>
<organism evidence="2 3">
    <name type="scientific">Sporolactobacillus shoreicorticis</name>
    <dbReference type="NCBI Taxonomy" id="1923877"/>
    <lineage>
        <taxon>Bacteria</taxon>
        <taxon>Bacillati</taxon>
        <taxon>Bacillota</taxon>
        <taxon>Bacilli</taxon>
        <taxon>Bacillales</taxon>
        <taxon>Sporolactobacillaceae</taxon>
        <taxon>Sporolactobacillus</taxon>
    </lineage>
</organism>
<dbReference type="CDD" id="cd06171">
    <property type="entry name" value="Sigma70_r4"/>
    <property type="match status" value="1"/>
</dbReference>
<name>A0ABW5S6L5_9BACL</name>
<dbReference type="EMBL" id="JBHUMQ010000029">
    <property type="protein sequence ID" value="MFD2694709.1"/>
    <property type="molecule type" value="Genomic_DNA"/>
</dbReference>
<dbReference type="SUPFAM" id="SSF88659">
    <property type="entry name" value="Sigma3 and sigma4 domains of RNA polymerase sigma factors"/>
    <property type="match status" value="1"/>
</dbReference>
<proteinExistence type="predicted"/>
<dbReference type="InterPro" id="IPR014284">
    <property type="entry name" value="RNA_pol_sigma-70_dom"/>
</dbReference>
<comment type="caution">
    <text evidence="2">The sequence shown here is derived from an EMBL/GenBank/DDBJ whole genome shotgun (WGS) entry which is preliminary data.</text>
</comment>
<keyword evidence="3" id="KW-1185">Reference proteome</keyword>
<reference evidence="3" key="1">
    <citation type="journal article" date="2019" name="Int. J. Syst. Evol. Microbiol.">
        <title>The Global Catalogue of Microorganisms (GCM) 10K type strain sequencing project: providing services to taxonomists for standard genome sequencing and annotation.</title>
        <authorList>
            <consortium name="The Broad Institute Genomics Platform"/>
            <consortium name="The Broad Institute Genome Sequencing Center for Infectious Disease"/>
            <person name="Wu L."/>
            <person name="Ma J."/>
        </authorList>
    </citation>
    <scope>NUCLEOTIDE SEQUENCE [LARGE SCALE GENOMIC DNA]</scope>
    <source>
        <strain evidence="3">TISTR 2466</strain>
    </source>
</reference>
<evidence type="ECO:0000313" key="3">
    <source>
        <dbReference type="Proteomes" id="UP001597399"/>
    </source>
</evidence>
<accession>A0ABW5S6L5</accession>
<dbReference type="InterPro" id="IPR013324">
    <property type="entry name" value="RNA_pol_sigma_r3/r4-like"/>
</dbReference>
<dbReference type="InterPro" id="IPR007630">
    <property type="entry name" value="RNA_pol_sigma70_r4"/>
</dbReference>
<gene>
    <name evidence="2" type="ORF">ACFSUE_13910</name>
</gene>
<feature type="domain" description="RNA polymerase sigma-70 region 4" evidence="1">
    <location>
        <begin position="135"/>
        <end position="183"/>
    </location>
</feature>
<sequence>MYKPINKKKCLDEFINSHKNFLNQPIVKSFLNKRENYYLFEQAICYPSYEFQSRVDAEFKKHYRHYQLISYFSNLIYYNSINFDKNIRKRRERERLTIDNNQIDYLNQKHIQFDLLYQQSSSLEDHIETPKLYSAIKQLTDRQRKILELIYVHDYKISYIAQLQGSSQQNISQQHKKALEKLKALLGGE</sequence>
<evidence type="ECO:0000259" key="1">
    <source>
        <dbReference type="Pfam" id="PF04545"/>
    </source>
</evidence>